<evidence type="ECO:0000256" key="2">
    <source>
        <dbReference type="ARBA" id="ARBA00004642"/>
    </source>
</evidence>
<dbReference type="Proteomes" id="UP000574390">
    <property type="component" value="Unassembled WGS sequence"/>
</dbReference>
<accession>A0A7J6S6U3</accession>
<keyword evidence="8" id="KW-0539">Nucleus</keyword>
<dbReference type="AlphaFoldDB" id="A0A7J6S6U3"/>
<evidence type="ECO:0000256" key="4">
    <source>
        <dbReference type="ARBA" id="ARBA00017143"/>
    </source>
</evidence>
<dbReference type="Gene3D" id="3.40.50.300">
    <property type="entry name" value="P-loop containing nucleotide triphosphate hydrolases"/>
    <property type="match status" value="3"/>
</dbReference>
<sequence>MWALNEMEESPWDGVEVERDSSARVVLCETLWRLVHSPAYAELAGRWDWQGILQNLAERSIVAAQALETVRGTAELGRKPLVRSLDEFPMGGMDSGCDEQQVEAADLTEAQCKAVNDLYTWVNVLPTMSCLCLHGPSGCGKTTAIHRAHEVAAGGKDIVTLHIDDSTDPKSLIGGFQQVPNKPGRFEWQMGVLAKAMVEGSWVVIEDIDKVSSDVLAILPSPSDDDTGYLVLEQNRTLRIHPDFVLIGTVSSVASSQAGIGSSLDLLLASATSLQAWTHVMMPPMTGEEMETYIAAKTLVFPAWGEAIAEAYRRVNAAMEEQGVTRRLTPKDFSRAIERLGPLSKKWPHRWPLAENTRLRIARELYAVWVAHVFDQEAREEVYNALRESLSLPSGSAASDSAPEVSLDRSNVSIGTDVEPLVRKVSENEDRGSSVLEEYSLTSVHRRLLEFLAKCVVYNEPALLVGDTGCGKTTTVQCLARMLNRELMVYNFSDQSEAQELIGGLKPLPIDAGDLIKRWHILMDKTFSKKSNAALAAHVDKVAQKKGGAKALAIITQTCKKALAAGREEEEWKQLAQECKAATETKVSLRFEFVQGQLLTALRTGAWLVLDEINLAPGDVLQRIAGLLEQGASTEESPKYFEVHEAGGAGVKIPIHPDFRLFACMNPSHLGPAKKPLPAGIRARFCEYYVDEVVEDADLIQLVTDGLSKHLPNPPSEAVVNVYKKVREMARDGQLSDGQGGKPVFSLRSLSRALRFARTFVKSPRYRHHDGGLEAVREGLAVTFAGVLSESSEAKVMEEIRRFLPGSSKAPRRIGQAAGTLDVVVEKEAVCIEGYWIARGPKEIDAQRLLADFCVTESARRNLRKILRCVSGGKVVRPPILLEGPTGAGKTSLVKFVAAMTGHDCVRINNHEHTDLQEYIGQHVYDHGVLKFEEGPLVKACRAGAWVVLDELNLAPSEVLEGINRLLDDNREIHIAETNTTV</sequence>
<dbReference type="GO" id="GO:0005730">
    <property type="term" value="C:nucleolus"/>
    <property type="evidence" value="ECO:0007669"/>
    <property type="project" value="UniProtKB-SubCell"/>
</dbReference>
<organism evidence="10 11">
    <name type="scientific">Perkinsus olseni</name>
    <name type="common">Perkinsus atlanticus</name>
    <dbReference type="NCBI Taxonomy" id="32597"/>
    <lineage>
        <taxon>Eukaryota</taxon>
        <taxon>Sar</taxon>
        <taxon>Alveolata</taxon>
        <taxon>Perkinsozoa</taxon>
        <taxon>Perkinsea</taxon>
        <taxon>Perkinsida</taxon>
        <taxon>Perkinsidae</taxon>
        <taxon>Perkinsus</taxon>
    </lineage>
</organism>
<dbReference type="Pfam" id="PF07728">
    <property type="entry name" value="AAA_5"/>
    <property type="match status" value="4"/>
</dbReference>
<feature type="non-terminal residue" evidence="10">
    <location>
        <position position="1"/>
    </location>
</feature>
<feature type="domain" description="AAA+ ATPase" evidence="9">
    <location>
        <begin position="458"/>
        <end position="695"/>
    </location>
</feature>
<keyword evidence="7" id="KW-0143">Chaperone</keyword>
<comment type="subcellular location">
    <subcellularLocation>
        <location evidence="1">Nucleus</location>
        <location evidence="1">Nucleolus</location>
    </subcellularLocation>
    <subcellularLocation>
        <location evidence="2">Nucleus</location>
        <location evidence="2">Nucleoplasm</location>
    </subcellularLocation>
</comment>
<name>A0A7J6S6U3_PEROL</name>
<evidence type="ECO:0000313" key="11">
    <source>
        <dbReference type="Proteomes" id="UP000574390"/>
    </source>
</evidence>
<dbReference type="GO" id="GO:0005524">
    <property type="term" value="F:ATP binding"/>
    <property type="evidence" value="ECO:0007669"/>
    <property type="project" value="UniProtKB-KW"/>
</dbReference>
<proteinExistence type="inferred from homology"/>
<evidence type="ECO:0000256" key="5">
    <source>
        <dbReference type="ARBA" id="ARBA00022741"/>
    </source>
</evidence>
<evidence type="ECO:0000313" key="10">
    <source>
        <dbReference type="EMBL" id="KAF4727770.1"/>
    </source>
</evidence>
<reference evidence="10 11" key="1">
    <citation type="submission" date="2020-04" db="EMBL/GenBank/DDBJ databases">
        <title>Perkinsus olseni comparative genomics.</title>
        <authorList>
            <person name="Bogema D.R."/>
        </authorList>
    </citation>
    <scope>NUCLEOTIDE SEQUENCE [LARGE SCALE GENOMIC DNA]</scope>
    <source>
        <strain evidence="10">ATCC PRA-205</strain>
    </source>
</reference>
<evidence type="ECO:0000256" key="3">
    <source>
        <dbReference type="ARBA" id="ARBA00007188"/>
    </source>
</evidence>
<evidence type="ECO:0000256" key="8">
    <source>
        <dbReference type="ARBA" id="ARBA00023242"/>
    </source>
</evidence>
<dbReference type="PANTHER" id="PTHR48103">
    <property type="entry name" value="MIDASIN-RELATED"/>
    <property type="match status" value="1"/>
</dbReference>
<evidence type="ECO:0000256" key="6">
    <source>
        <dbReference type="ARBA" id="ARBA00022840"/>
    </source>
</evidence>
<protein>
    <recommendedName>
        <fullName evidence="4">Midasin</fullName>
    </recommendedName>
</protein>
<keyword evidence="6" id="KW-0067">ATP-binding</keyword>
<dbReference type="SMART" id="SM00382">
    <property type="entry name" value="AAA"/>
    <property type="match status" value="3"/>
</dbReference>
<dbReference type="PANTHER" id="PTHR48103:SF2">
    <property type="entry name" value="MIDASIN"/>
    <property type="match status" value="1"/>
</dbReference>
<dbReference type="GO" id="GO:0030687">
    <property type="term" value="C:preribosome, large subunit precursor"/>
    <property type="evidence" value="ECO:0007669"/>
    <property type="project" value="TreeGrafter"/>
</dbReference>
<dbReference type="FunFam" id="3.40.50.300:FF:000142">
    <property type="entry name" value="Midasin"/>
    <property type="match status" value="1"/>
</dbReference>
<evidence type="ECO:0000256" key="1">
    <source>
        <dbReference type="ARBA" id="ARBA00004604"/>
    </source>
</evidence>
<dbReference type="InterPro" id="IPR027417">
    <property type="entry name" value="P-loop_NTPase"/>
</dbReference>
<dbReference type="InterPro" id="IPR041190">
    <property type="entry name" value="Midasin_AAA_lid_5"/>
</dbReference>
<keyword evidence="5" id="KW-0547">Nucleotide-binding</keyword>
<dbReference type="InterPro" id="IPR003593">
    <property type="entry name" value="AAA+_ATPase"/>
</dbReference>
<dbReference type="EMBL" id="JABANM010017436">
    <property type="protein sequence ID" value="KAF4727770.1"/>
    <property type="molecule type" value="Genomic_DNA"/>
</dbReference>
<feature type="domain" description="AAA+ ATPase" evidence="9">
    <location>
        <begin position="876"/>
        <end position="978"/>
    </location>
</feature>
<evidence type="ECO:0000259" key="9">
    <source>
        <dbReference type="SMART" id="SM00382"/>
    </source>
</evidence>
<comment type="similarity">
    <text evidence="3">Belongs to the midasin family.</text>
</comment>
<dbReference type="GO" id="GO:0000055">
    <property type="term" value="P:ribosomal large subunit export from nucleus"/>
    <property type="evidence" value="ECO:0007669"/>
    <property type="project" value="TreeGrafter"/>
</dbReference>
<comment type="caution">
    <text evidence="10">The sequence shown here is derived from an EMBL/GenBank/DDBJ whole genome shotgun (WGS) entry which is preliminary data.</text>
</comment>
<evidence type="ECO:0000256" key="7">
    <source>
        <dbReference type="ARBA" id="ARBA00023186"/>
    </source>
</evidence>
<gene>
    <name evidence="10" type="primary">MDN1_12</name>
    <name evidence="10" type="ORF">FOZ62_022436</name>
</gene>
<dbReference type="GO" id="GO:0016887">
    <property type="term" value="F:ATP hydrolysis activity"/>
    <property type="evidence" value="ECO:0007669"/>
    <property type="project" value="InterPro"/>
</dbReference>
<dbReference type="InterPro" id="IPR011704">
    <property type="entry name" value="ATPase_dyneun-rel_AAA"/>
</dbReference>
<dbReference type="CDD" id="cd00009">
    <property type="entry name" value="AAA"/>
    <property type="match status" value="2"/>
</dbReference>
<dbReference type="GO" id="GO:0005654">
    <property type="term" value="C:nucleoplasm"/>
    <property type="evidence" value="ECO:0007669"/>
    <property type="project" value="UniProtKB-SubCell"/>
</dbReference>
<dbReference type="GO" id="GO:0000027">
    <property type="term" value="P:ribosomal large subunit assembly"/>
    <property type="evidence" value="ECO:0007669"/>
    <property type="project" value="TreeGrafter"/>
</dbReference>
<dbReference type="Pfam" id="PF17865">
    <property type="entry name" value="AAA_lid_5"/>
    <property type="match status" value="1"/>
</dbReference>
<feature type="domain" description="AAA+ ATPase" evidence="9">
    <location>
        <begin position="127"/>
        <end position="274"/>
    </location>
</feature>
<dbReference type="SUPFAM" id="SSF52540">
    <property type="entry name" value="P-loop containing nucleoside triphosphate hydrolases"/>
    <property type="match status" value="3"/>
</dbReference>